<dbReference type="RefSeq" id="WP_129469387.1">
    <property type="nucleotide sequence ID" value="NZ_SAWZ01000001.1"/>
</dbReference>
<proteinExistence type="predicted"/>
<feature type="transmembrane region" description="Helical" evidence="1">
    <location>
        <begin position="369"/>
        <end position="387"/>
    </location>
</feature>
<dbReference type="AlphaFoldDB" id="A0A4Q1JYP9"/>
<feature type="transmembrane region" description="Helical" evidence="1">
    <location>
        <begin position="126"/>
        <end position="148"/>
    </location>
</feature>
<comment type="caution">
    <text evidence="2">The sequence shown here is derived from an EMBL/GenBank/DDBJ whole genome shotgun (WGS) entry which is preliminary data.</text>
</comment>
<gene>
    <name evidence="2" type="ORF">EPA99_01330</name>
</gene>
<evidence type="ECO:0000256" key="1">
    <source>
        <dbReference type="SAM" id="Phobius"/>
    </source>
</evidence>
<feature type="transmembrane region" description="Helical" evidence="1">
    <location>
        <begin position="207"/>
        <end position="225"/>
    </location>
</feature>
<feature type="transmembrane region" description="Helical" evidence="1">
    <location>
        <begin position="102"/>
        <end position="119"/>
    </location>
</feature>
<protein>
    <submittedName>
        <fullName evidence="2">Polysaccharide biosynthesis protein GumE</fullName>
    </submittedName>
</protein>
<organism evidence="2 3">
    <name type="scientific">Pseudoxanthomonas composti</name>
    <dbReference type="NCBI Taxonomy" id="2137479"/>
    <lineage>
        <taxon>Bacteria</taxon>
        <taxon>Pseudomonadati</taxon>
        <taxon>Pseudomonadota</taxon>
        <taxon>Gammaproteobacteria</taxon>
        <taxon>Lysobacterales</taxon>
        <taxon>Lysobacteraceae</taxon>
        <taxon>Pseudoxanthomonas</taxon>
    </lineage>
</organism>
<keyword evidence="1" id="KW-1133">Transmembrane helix</keyword>
<keyword evidence="3" id="KW-1185">Reference proteome</keyword>
<dbReference type="OrthoDB" id="7059147at2"/>
<name>A0A4Q1JYP9_9GAMM</name>
<feature type="transmembrane region" description="Helical" evidence="1">
    <location>
        <begin position="74"/>
        <end position="96"/>
    </location>
</feature>
<feature type="transmembrane region" description="Helical" evidence="1">
    <location>
        <begin position="49"/>
        <end position="67"/>
    </location>
</feature>
<evidence type="ECO:0000313" key="3">
    <source>
        <dbReference type="Proteomes" id="UP000289784"/>
    </source>
</evidence>
<reference evidence="2 3" key="1">
    <citation type="submission" date="2019-01" db="EMBL/GenBank/DDBJ databases">
        <title>Pseudoxanthomonas composti sp. nov., isolated from compost.</title>
        <authorList>
            <person name="Yang G."/>
        </authorList>
    </citation>
    <scope>NUCLEOTIDE SEQUENCE [LARGE SCALE GENOMIC DNA]</scope>
    <source>
        <strain evidence="2 3">GSS15</strain>
    </source>
</reference>
<feature type="transmembrane region" description="Helical" evidence="1">
    <location>
        <begin position="269"/>
        <end position="288"/>
    </location>
</feature>
<sequence length="431" mass="47020">MSAVSPAAASAVAEHRRNLLIECILLFAVGYNLILAVINALAISISPSMAYAAELLAYGGCFVVGFLTVERRKLAIVMSGIGLIALVAFFRFVATMSIDPKFLRDAIIPFAFVLLGAAYTGSAPKLFLRMAVIIGLIAAFELAFPTVYGDVVNPKSYFVNTRGASEDSFWNEDSNLFVSATRPGDRNFLAGSGLPRASSIFIEPVTMGNYIIFFCAALLTFWRSYGPRRIALAIGTVLFLIVASDGRLAAGTCVLMLLMAPFLRRLDQRFAGVIFLLVILSAWLLVWVTRTTQYEDTTLGRIFFTVDSITHLSAASWLGLDMASAYRYFDSGISYFIASQSILTVLAFVLAYSFVLWMPSSNGQLFKNLFIFAFALSLLVSNGYFSVKTGALWWFTCGYLWQWKAMRSGLADDSPSPNPGIGRHVGTAGVA</sequence>
<evidence type="ECO:0000313" key="2">
    <source>
        <dbReference type="EMBL" id="RXR08495.1"/>
    </source>
</evidence>
<feature type="transmembrane region" description="Helical" evidence="1">
    <location>
        <begin position="19"/>
        <end position="43"/>
    </location>
</feature>
<accession>A0A4Q1JYP9</accession>
<keyword evidence="1" id="KW-0472">Membrane</keyword>
<keyword evidence="1" id="KW-0812">Transmembrane</keyword>
<dbReference type="EMBL" id="SAWZ01000001">
    <property type="protein sequence ID" value="RXR08495.1"/>
    <property type="molecule type" value="Genomic_DNA"/>
</dbReference>
<dbReference type="Proteomes" id="UP000289784">
    <property type="component" value="Unassembled WGS sequence"/>
</dbReference>
<feature type="transmembrane region" description="Helical" evidence="1">
    <location>
        <begin position="332"/>
        <end position="357"/>
    </location>
</feature>
<feature type="transmembrane region" description="Helical" evidence="1">
    <location>
        <begin position="237"/>
        <end position="263"/>
    </location>
</feature>